<keyword evidence="3" id="KW-0068">Autocatalytic cleavage</keyword>
<feature type="active site" description="Nucleophile" evidence="5">
    <location>
        <position position="227"/>
    </location>
</feature>
<protein>
    <recommendedName>
        <fullName evidence="4">Isoaspartyl peptidase</fullName>
    </recommendedName>
</protein>
<dbReference type="Pfam" id="PF01112">
    <property type="entry name" value="Asparaginase_2"/>
    <property type="match status" value="1"/>
</dbReference>
<dbReference type="GO" id="GO:0006508">
    <property type="term" value="P:proteolysis"/>
    <property type="evidence" value="ECO:0007669"/>
    <property type="project" value="UniProtKB-KW"/>
</dbReference>
<dbReference type="OrthoDB" id="9780217at2"/>
<evidence type="ECO:0000256" key="1">
    <source>
        <dbReference type="ARBA" id="ARBA00022670"/>
    </source>
</evidence>
<dbReference type="PANTHER" id="PTHR10188">
    <property type="entry name" value="L-ASPARAGINASE"/>
    <property type="match status" value="1"/>
</dbReference>
<dbReference type="RefSeq" id="WP_110074986.1">
    <property type="nucleotide sequence ID" value="NZ_QGTT01000002.1"/>
</dbReference>
<organism evidence="9 10">
    <name type="scientific">Pseudidiomarina maritima</name>
    <dbReference type="NCBI Taxonomy" id="519453"/>
    <lineage>
        <taxon>Bacteria</taxon>
        <taxon>Pseudomonadati</taxon>
        <taxon>Pseudomonadota</taxon>
        <taxon>Gammaproteobacteria</taxon>
        <taxon>Alteromonadales</taxon>
        <taxon>Idiomarinaceae</taxon>
        <taxon>Pseudidiomarina</taxon>
    </lineage>
</organism>
<dbReference type="EMBL" id="QGTT01000002">
    <property type="protein sequence ID" value="PWW15035.1"/>
    <property type="molecule type" value="Genomic_DNA"/>
</dbReference>
<dbReference type="FunFam" id="3.60.20.30:FF:000001">
    <property type="entry name" value="Isoaspartyl peptidase/L-asparaginase"/>
    <property type="match status" value="1"/>
</dbReference>
<evidence type="ECO:0000256" key="2">
    <source>
        <dbReference type="ARBA" id="ARBA00022801"/>
    </source>
</evidence>
<accession>A0A317QBJ0</accession>
<dbReference type="CDD" id="cd04701">
    <property type="entry name" value="Asparaginase_2"/>
    <property type="match status" value="1"/>
</dbReference>
<evidence type="ECO:0000313" key="9">
    <source>
        <dbReference type="EMBL" id="PWW15035.1"/>
    </source>
</evidence>
<dbReference type="Proteomes" id="UP000246964">
    <property type="component" value="Unassembled WGS sequence"/>
</dbReference>
<dbReference type="STRING" id="519453.SAMN04488070_0421"/>
<dbReference type="GO" id="GO:0016811">
    <property type="term" value="F:hydrolase activity, acting on carbon-nitrogen (but not peptide) bonds, in linear amides"/>
    <property type="evidence" value="ECO:0007669"/>
    <property type="project" value="UniProtKB-ARBA"/>
</dbReference>
<keyword evidence="10" id="KW-1185">Reference proteome</keyword>
<dbReference type="SUPFAM" id="SSF56235">
    <property type="entry name" value="N-terminal nucleophile aminohydrolases (Ntn hydrolases)"/>
    <property type="match status" value="1"/>
</dbReference>
<keyword evidence="2" id="KW-0378">Hydrolase</keyword>
<evidence type="ECO:0000256" key="6">
    <source>
        <dbReference type="PIRSR" id="PIRSR600246-2"/>
    </source>
</evidence>
<feature type="signal peptide" evidence="8">
    <location>
        <begin position="1"/>
        <end position="29"/>
    </location>
</feature>
<feature type="binding site" evidence="6">
    <location>
        <begin position="255"/>
        <end position="258"/>
    </location>
    <ligand>
        <name>substrate</name>
    </ligand>
</feature>
<reference evidence="9 10" key="1">
    <citation type="submission" date="2018-05" db="EMBL/GenBank/DDBJ databases">
        <title>Freshwater and sediment microbial communities from various areas in North America, analyzing microbe dynamics in response to fracking.</title>
        <authorList>
            <person name="Lamendella R."/>
        </authorList>
    </citation>
    <scope>NUCLEOTIDE SEQUENCE [LARGE SCALE GENOMIC DNA]</scope>
    <source>
        <strain evidence="9 10">125B1</strain>
    </source>
</reference>
<dbReference type="InterPro" id="IPR029055">
    <property type="entry name" value="Ntn_hydrolases_N"/>
</dbReference>
<evidence type="ECO:0000256" key="3">
    <source>
        <dbReference type="ARBA" id="ARBA00022813"/>
    </source>
</evidence>
<dbReference type="PANTHER" id="PTHR10188:SF6">
    <property type="entry name" value="N(4)-(BETA-N-ACETYLGLUCOSAMINYL)-L-ASPARAGINASE"/>
    <property type="match status" value="1"/>
</dbReference>
<feature type="binding site" evidence="6">
    <location>
        <begin position="278"/>
        <end position="281"/>
    </location>
    <ligand>
        <name>substrate</name>
    </ligand>
</feature>
<name>A0A317QBJ0_9GAMM</name>
<keyword evidence="8" id="KW-0732">Signal</keyword>
<keyword evidence="1" id="KW-0645">Protease</keyword>
<gene>
    <name evidence="9" type="ORF">DET45_10233</name>
</gene>
<evidence type="ECO:0000313" key="10">
    <source>
        <dbReference type="Proteomes" id="UP000246964"/>
    </source>
</evidence>
<evidence type="ECO:0000256" key="7">
    <source>
        <dbReference type="PIRSR" id="PIRSR600246-3"/>
    </source>
</evidence>
<dbReference type="InterPro" id="IPR000246">
    <property type="entry name" value="Peptidase_T2"/>
</dbReference>
<evidence type="ECO:0000256" key="5">
    <source>
        <dbReference type="PIRSR" id="PIRSR600246-1"/>
    </source>
</evidence>
<dbReference type="Gene3D" id="3.60.20.30">
    <property type="entry name" value="(Glycosyl)asparaginase"/>
    <property type="match status" value="1"/>
</dbReference>
<dbReference type="AlphaFoldDB" id="A0A317QBJ0"/>
<feature type="chain" id="PRO_5016448171" description="Isoaspartyl peptidase" evidence="8">
    <location>
        <begin position="30"/>
        <end position="363"/>
    </location>
</feature>
<evidence type="ECO:0000256" key="8">
    <source>
        <dbReference type="SAM" id="SignalP"/>
    </source>
</evidence>
<comment type="caution">
    <text evidence="9">The sequence shown here is derived from an EMBL/GenBank/DDBJ whole genome shotgun (WGS) entry which is preliminary data.</text>
</comment>
<proteinExistence type="predicted"/>
<evidence type="ECO:0000256" key="4">
    <source>
        <dbReference type="ARBA" id="ARBA00069124"/>
    </source>
</evidence>
<sequence length="363" mass="37886">MGLFSSFSFATNKRVGLSLLATACFTAAACSSAPEPNSSVAAKATVTEAAPFAIAIHGGAGTITRASMTPARERAYREKLAEAIAAGQQILAAGGTSMDAVIAAVQVLEDSPLFNAGRGAVYTWDEQHELDAAIMDGSNRAAGAVTGVKTIKSPIALARKVMEESVHVMLSGAGAEEFADLHQLERVDNSYFNTEARFDALQRMKQQLGSQDKTAWQQLDARFKYGTVGAVALDTHGNLAAATSTGGMTGKRYGRIGDSPVIGAGTWADNGSCAVSATGHGEYFIKYQVAADICARVTYQGKDIVSAGDTVIHEVLMPVGGTGGVIIVDGQGKVHMPFNTEGMYRASQQGDGPVHIAIYADEN</sequence>
<feature type="site" description="Cleavage; by autolysis" evidence="7">
    <location>
        <begin position="226"/>
        <end position="227"/>
    </location>
</feature>
<dbReference type="GO" id="GO:0008233">
    <property type="term" value="F:peptidase activity"/>
    <property type="evidence" value="ECO:0007669"/>
    <property type="project" value="UniProtKB-KW"/>
</dbReference>